<name>A0A1Y1JJU0_PLAGO</name>
<keyword evidence="3" id="KW-1185">Reference proteome</keyword>
<evidence type="ECO:0000256" key="1">
    <source>
        <dbReference type="SAM" id="MobiDB-lite"/>
    </source>
</evidence>
<dbReference type="EMBL" id="BDQF01000014">
    <property type="protein sequence ID" value="GAW82786.1"/>
    <property type="molecule type" value="Genomic_DNA"/>
</dbReference>
<gene>
    <name evidence="2" type="ORF">PGO_130580</name>
</gene>
<evidence type="ECO:0000313" key="2">
    <source>
        <dbReference type="EMBL" id="GAW82786.1"/>
    </source>
</evidence>
<accession>A0A1Y1JJU0</accession>
<feature type="compositionally biased region" description="Basic and acidic residues" evidence="1">
    <location>
        <begin position="147"/>
        <end position="169"/>
    </location>
</feature>
<comment type="caution">
    <text evidence="2">The sequence shown here is derived from an EMBL/GenBank/DDBJ whole genome shotgun (WGS) entry which is preliminary data.</text>
</comment>
<feature type="compositionally biased region" description="Basic and acidic residues" evidence="1">
    <location>
        <begin position="184"/>
        <end position="194"/>
    </location>
</feature>
<reference evidence="3" key="1">
    <citation type="submission" date="2017-04" db="EMBL/GenBank/DDBJ databases">
        <title>Plasmodium gonderi genome.</title>
        <authorList>
            <person name="Arisue N."/>
            <person name="Honma H."/>
            <person name="Kawai S."/>
            <person name="Tougan T."/>
            <person name="Tanabe K."/>
            <person name="Horii T."/>
        </authorList>
    </citation>
    <scope>NUCLEOTIDE SEQUENCE [LARGE SCALE GENOMIC DNA]</scope>
    <source>
        <strain evidence="3">ATCC 30045</strain>
    </source>
</reference>
<dbReference type="Proteomes" id="UP000195521">
    <property type="component" value="Unassembled WGS sequence"/>
</dbReference>
<dbReference type="GeneID" id="39749524"/>
<feature type="region of interest" description="Disordered" evidence="1">
    <location>
        <begin position="141"/>
        <end position="194"/>
    </location>
</feature>
<dbReference type="OrthoDB" id="370721at2759"/>
<protein>
    <submittedName>
        <fullName evidence="2">Uncharacterized protein</fullName>
    </submittedName>
</protein>
<dbReference type="AlphaFoldDB" id="A0A1Y1JJU0"/>
<proteinExistence type="predicted"/>
<evidence type="ECO:0000313" key="3">
    <source>
        <dbReference type="Proteomes" id="UP000195521"/>
    </source>
</evidence>
<sequence>MLKKVQILILLIIGVNIGIIPVHSVKMKSLHVKFNESLHNCFNKITSSNSRHHKRNNVYAYLKHPYLHIHQRKINYLKNTNCIYSKYYNNEPVYNTYNPILNYDVLDVIKVYGRFAEHGYYESLNIIIDIKDDEGIAGEKTYGMTNEGKDTEGKENGISDRGNENENRLSNDGTENENRLSNGGKEKNRSEENKKGNNNWIDKFFTLIRFKDKNERKEIYWYRYFLKYGKMNFTDFKKHLLHLKFKWPKDSLFPTYNIFLFEKGLSKNVDSPHIRTKVENYIQHQEINENLLKTCFYCFSQGKEYITAQDILKTFIGWRKYDKNKHKEEGSKFWSFFSKGSRKPDSIDWFMFKNKIDSCTIRMHQEKK</sequence>
<dbReference type="OMA" id="WPKDSLF"/>
<organism evidence="2 3">
    <name type="scientific">Plasmodium gonderi</name>
    <dbReference type="NCBI Taxonomy" id="77519"/>
    <lineage>
        <taxon>Eukaryota</taxon>
        <taxon>Sar</taxon>
        <taxon>Alveolata</taxon>
        <taxon>Apicomplexa</taxon>
        <taxon>Aconoidasida</taxon>
        <taxon>Haemosporida</taxon>
        <taxon>Plasmodiidae</taxon>
        <taxon>Plasmodium</taxon>
        <taxon>Plasmodium (Plasmodium)</taxon>
    </lineage>
</organism>
<dbReference type="RefSeq" id="XP_028545375.1">
    <property type="nucleotide sequence ID" value="XM_028689574.1"/>
</dbReference>